<dbReference type="Proteomes" id="UP000254461">
    <property type="component" value="Unassembled WGS sequence"/>
</dbReference>
<gene>
    <name evidence="2" type="primary">coaBC_2</name>
    <name evidence="2" type="ORF">NCTC12092_00944</name>
</gene>
<dbReference type="GO" id="GO:0016874">
    <property type="term" value="F:ligase activity"/>
    <property type="evidence" value="ECO:0007669"/>
    <property type="project" value="UniProtKB-KW"/>
</dbReference>
<name>A0A380JPD5_9STRE</name>
<reference evidence="2 3" key="1">
    <citation type="submission" date="2018-06" db="EMBL/GenBank/DDBJ databases">
        <authorList>
            <consortium name="Pathogen Informatics"/>
            <person name="Doyle S."/>
        </authorList>
    </citation>
    <scope>NUCLEOTIDE SEQUENCE [LARGE SCALE GENOMIC DNA]</scope>
    <source>
        <strain evidence="2 3">NCTC12092</strain>
    </source>
</reference>
<organism evidence="2 3">
    <name type="scientific">Streptococcus equi subsp. equi</name>
    <dbReference type="NCBI Taxonomy" id="148942"/>
    <lineage>
        <taxon>Bacteria</taxon>
        <taxon>Bacillati</taxon>
        <taxon>Bacillota</taxon>
        <taxon>Bacilli</taxon>
        <taxon>Lactobacillales</taxon>
        <taxon>Streptococcaceae</taxon>
        <taxon>Streptococcus</taxon>
    </lineage>
</organism>
<dbReference type="InterPro" id="IPR007085">
    <property type="entry name" value="DNA/pantothenate-metab_flavo_C"/>
</dbReference>
<dbReference type="EMBL" id="UHFF01000002">
    <property type="protein sequence ID" value="SUN46284.1"/>
    <property type="molecule type" value="Genomic_DNA"/>
</dbReference>
<dbReference type="NCBIfam" id="NF005231">
    <property type="entry name" value="PRK06732.1"/>
    <property type="match status" value="1"/>
</dbReference>
<keyword evidence="2" id="KW-0436">Ligase</keyword>
<dbReference type="NCBIfam" id="TIGR02114">
    <property type="entry name" value="coaB_strep"/>
    <property type="match status" value="1"/>
</dbReference>
<dbReference type="InterPro" id="IPR035929">
    <property type="entry name" value="CoaB-like_sf"/>
</dbReference>
<dbReference type="GO" id="GO:0015937">
    <property type="term" value="P:coenzyme A biosynthetic process"/>
    <property type="evidence" value="ECO:0007669"/>
    <property type="project" value="UniProtKB-ARBA"/>
</dbReference>
<dbReference type="InterPro" id="IPR011848">
    <property type="entry name" value="CoaB_strep"/>
</dbReference>
<dbReference type="Gene3D" id="3.40.50.10300">
    <property type="entry name" value="CoaB-like"/>
    <property type="match status" value="1"/>
</dbReference>
<dbReference type="Pfam" id="PF04127">
    <property type="entry name" value="DFP"/>
    <property type="match status" value="1"/>
</dbReference>
<evidence type="ECO:0000259" key="1">
    <source>
        <dbReference type="Pfam" id="PF04127"/>
    </source>
</evidence>
<evidence type="ECO:0000313" key="3">
    <source>
        <dbReference type="Proteomes" id="UP000254461"/>
    </source>
</evidence>
<sequence>MAMKLLITSGGTTEAIDAVRGITNHSTGQLGKIIAETFLAKGFDVTLVTTKTSVKPAQQPHLTIREVTNVDQLMAILKEEVPKHDLLIHSMAVSDYSPVYMTDFDTVAAADHLQTFLTASNKEAKISSAADYQVLFLKKTPKVISYIKEWNPNIRLVGFKLLVNASAEELISVARDSLHKNKADYIVTNDLADIKANQHKAFLVNDKTVCSASTKEELAQLIYERIIAND</sequence>
<evidence type="ECO:0000313" key="2">
    <source>
        <dbReference type="EMBL" id="SUN46284.1"/>
    </source>
</evidence>
<accession>A0A380JPD5</accession>
<feature type="domain" description="DNA/pantothenate metabolism flavoprotein C-terminal" evidence="1">
    <location>
        <begin position="4"/>
        <end position="227"/>
    </location>
</feature>
<dbReference type="SUPFAM" id="SSF102645">
    <property type="entry name" value="CoaB-like"/>
    <property type="match status" value="1"/>
</dbReference>
<dbReference type="AlphaFoldDB" id="A0A380JPD5"/>
<proteinExistence type="predicted"/>
<protein>
    <submittedName>
        <fullName evidence="2">Phosphopantothenate--cysteine ligase</fullName>
    </submittedName>
</protein>